<dbReference type="AlphaFoldDB" id="A0A1F6PCG2"/>
<dbReference type="GO" id="GO:0005737">
    <property type="term" value="C:cytoplasm"/>
    <property type="evidence" value="ECO:0007669"/>
    <property type="project" value="UniProtKB-SubCell"/>
</dbReference>
<gene>
    <name evidence="6" type="primary">smc</name>
    <name evidence="8" type="ORF">A2538_03250</name>
</gene>
<comment type="function">
    <text evidence="6">Required for chromosome condensation and partitioning.</text>
</comment>
<evidence type="ECO:0000259" key="7">
    <source>
        <dbReference type="SMART" id="SM00968"/>
    </source>
</evidence>
<feature type="coiled-coil region" evidence="6">
    <location>
        <begin position="583"/>
        <end position="687"/>
    </location>
</feature>
<dbReference type="GO" id="GO:0003677">
    <property type="term" value="F:DNA binding"/>
    <property type="evidence" value="ECO:0007669"/>
    <property type="project" value="UniProtKB-UniRule"/>
</dbReference>
<protein>
    <recommendedName>
        <fullName evidence="6">Chromosome partition protein Smc</fullName>
    </recommendedName>
</protein>
<evidence type="ECO:0000256" key="3">
    <source>
        <dbReference type="ARBA" id="ARBA00022840"/>
    </source>
</evidence>
<dbReference type="SMART" id="SM00968">
    <property type="entry name" value="SMC_hinge"/>
    <property type="match status" value="1"/>
</dbReference>
<evidence type="ECO:0000256" key="2">
    <source>
        <dbReference type="ARBA" id="ARBA00022741"/>
    </source>
</evidence>
<proteinExistence type="inferred from homology"/>
<dbReference type="Proteomes" id="UP000178254">
    <property type="component" value="Unassembled WGS sequence"/>
</dbReference>
<dbReference type="GO" id="GO:0006260">
    <property type="term" value="P:DNA replication"/>
    <property type="evidence" value="ECO:0007669"/>
    <property type="project" value="UniProtKB-UniRule"/>
</dbReference>
<feature type="coiled-coil region" evidence="6">
    <location>
        <begin position="254"/>
        <end position="390"/>
    </location>
</feature>
<organism evidence="8 9">
    <name type="scientific">Candidatus Magasanikbacteria bacterium RIFOXYD2_FULL_41_14</name>
    <dbReference type="NCBI Taxonomy" id="1798709"/>
    <lineage>
        <taxon>Bacteria</taxon>
        <taxon>Candidatus Magasanikiibacteriota</taxon>
    </lineage>
</organism>
<dbReference type="GO" id="GO:0016887">
    <property type="term" value="F:ATP hydrolysis activity"/>
    <property type="evidence" value="ECO:0007669"/>
    <property type="project" value="InterPro"/>
</dbReference>
<dbReference type="Gene3D" id="3.40.50.300">
    <property type="entry name" value="P-loop containing nucleotide triphosphate hydrolases"/>
    <property type="match status" value="2"/>
</dbReference>
<feature type="binding site" evidence="6">
    <location>
        <begin position="38"/>
        <end position="45"/>
    </location>
    <ligand>
        <name>ATP</name>
        <dbReference type="ChEBI" id="CHEBI:30616"/>
    </ligand>
</feature>
<feature type="coiled-coil region" evidence="6">
    <location>
        <begin position="810"/>
        <end position="837"/>
    </location>
</feature>
<dbReference type="PIRSF" id="PIRSF005719">
    <property type="entry name" value="SMC"/>
    <property type="match status" value="1"/>
</dbReference>
<keyword evidence="1 6" id="KW-0963">Cytoplasm</keyword>
<dbReference type="SUPFAM" id="SSF52540">
    <property type="entry name" value="P-loop containing nucleoside triphosphate hydrolases"/>
    <property type="match status" value="1"/>
</dbReference>
<dbReference type="InterPro" id="IPR003395">
    <property type="entry name" value="RecF/RecN/SMC_N"/>
</dbReference>
<comment type="caution">
    <text evidence="8">The sequence shown here is derived from an EMBL/GenBank/DDBJ whole genome shotgun (WGS) entry which is preliminary data.</text>
</comment>
<dbReference type="GO" id="GO:0030261">
    <property type="term" value="P:chromosome condensation"/>
    <property type="evidence" value="ECO:0007669"/>
    <property type="project" value="InterPro"/>
</dbReference>
<dbReference type="Pfam" id="PF06470">
    <property type="entry name" value="SMC_hinge"/>
    <property type="match status" value="1"/>
</dbReference>
<dbReference type="HAMAP" id="MF_01894">
    <property type="entry name" value="Smc_prok"/>
    <property type="match status" value="1"/>
</dbReference>
<feature type="domain" description="SMC hinge" evidence="7">
    <location>
        <begin position="420"/>
        <end position="538"/>
    </location>
</feature>
<name>A0A1F6PCG2_9BACT</name>
<comment type="subunit">
    <text evidence="6">Homodimer.</text>
</comment>
<evidence type="ECO:0000256" key="6">
    <source>
        <dbReference type="HAMAP-Rule" id="MF_01894"/>
    </source>
</evidence>
<dbReference type="STRING" id="1798709.A2538_03250"/>
<dbReference type="Gene3D" id="3.30.70.1620">
    <property type="match status" value="1"/>
</dbReference>
<evidence type="ECO:0000256" key="1">
    <source>
        <dbReference type="ARBA" id="ARBA00022490"/>
    </source>
</evidence>
<keyword evidence="3 6" id="KW-0067">ATP-binding</keyword>
<keyword evidence="4 6" id="KW-0175">Coiled coil</keyword>
<dbReference type="GO" id="GO:0005524">
    <property type="term" value="F:ATP binding"/>
    <property type="evidence" value="ECO:0007669"/>
    <property type="project" value="UniProtKB-UniRule"/>
</dbReference>
<dbReference type="InterPro" id="IPR024704">
    <property type="entry name" value="SMC"/>
</dbReference>
<comment type="similarity">
    <text evidence="6">Belongs to the SMC family.</text>
</comment>
<comment type="domain">
    <text evidence="6">Contains large globular domains required for ATP hydrolysis at each terminus and a third globular domain forming a flexible hinge near the middle of the molecule. These domains are separated by coiled-coil structures.</text>
</comment>
<dbReference type="InterPro" id="IPR011890">
    <property type="entry name" value="SMC_prok"/>
</dbReference>
<sequence>MYLKRLEIDGFKSFARQTTLEFIPPKDGRFSITAVVGPNGSGKSNVVDAIRWVMGETSLKQLRGKKSEDVIFNGSVDKGALSACSVTMVLDNTGSGFGIDYPEIVITRRLYRSGEGEYLINNSPVRLLDIHLLLARAQFGQHSYSIISQGTIDRLLVVTPSERKDFLDEASGIKEFQIKEHQASLKLARTRENSEQATRLLAEIEPRLKLLSRQVKKLEKRQEVELALRECQEKYYGSLYLNNKKETDRLDTELEMIEKNYRSAFEKLTGIQNELSELARQATRTEVFGQLQERHSEATRIKNDLERQLAVLSGKLENVYNEAGKQNLGWLTKKISDLKNENSALSAKCEQADVAAARLVKLMADRQMEADKLSAERTELSVRVSQAQHQNFGAQSERQFFEYSGLAAVKAVLDNRGRFGKVYGMLADLGEVEEQYRVGLEVAAGAHLSSLVVGDDEVAKKAIEWLRADRLGYATFLPMSKITGRLLGVDADAVLNEKGVIGWAIDLVKFDKQFYDIFSFVLGDNLLVENLATAQRIGIGRYRMVTLDGDVIEKKGVMRGGYRGNKKRGPGFSGKWANMEVGSTDWQAEVNRLQEDLRLVERALENKQAEILGLRSESETHKAQAAVLGTQARQKEMELTDLEKEQNYLAMSPEEHKKYLGNLGQEKEDLEEKISRAQKVVVAADLEIKDFNNKEEAKKQRVFALQIEMQTAQNSVNEIISGRNDLKIQLAKLETRQEDLAAECSAEISASPVNLVERLTEGLDAAGLADAADQIQKLKYQLSLIGGIEEGVVEEYTTTKEKFDFLSGQLTDLEKATNDLETMIDELTEIMKKKREASFKKIRKEFDRYFKILFNGGSAALEEIYGEVVDEDEVALAEGGVMSPPARGGEAEGVGADDLADESKRKKITTLTGIDITACPPGKKIKNLSALSGGERTLTSIALVCAILSCNPAPFVVMDEVEAALDEANTLRFANIMSELSRQSQFIVITHNRVTMHSADVLYGVTMGGEGVSKLLSVKLEDVNLKK</sequence>
<dbReference type="EMBL" id="MFRE01000019">
    <property type="protein sequence ID" value="OGH93852.1"/>
    <property type="molecule type" value="Genomic_DNA"/>
</dbReference>
<dbReference type="SUPFAM" id="SSF75553">
    <property type="entry name" value="Smc hinge domain"/>
    <property type="match status" value="1"/>
</dbReference>
<reference evidence="8 9" key="1">
    <citation type="journal article" date="2016" name="Nat. Commun.">
        <title>Thousands of microbial genomes shed light on interconnected biogeochemical processes in an aquifer system.</title>
        <authorList>
            <person name="Anantharaman K."/>
            <person name="Brown C.T."/>
            <person name="Hug L.A."/>
            <person name="Sharon I."/>
            <person name="Castelle C.J."/>
            <person name="Probst A.J."/>
            <person name="Thomas B.C."/>
            <person name="Singh A."/>
            <person name="Wilkins M.J."/>
            <person name="Karaoz U."/>
            <person name="Brodie E.L."/>
            <person name="Williams K.H."/>
            <person name="Hubbard S.S."/>
            <person name="Banfield J.F."/>
        </authorList>
    </citation>
    <scope>NUCLEOTIDE SEQUENCE [LARGE SCALE GENOMIC DNA]</scope>
</reference>
<dbReference type="Gene3D" id="1.20.1060.20">
    <property type="match status" value="1"/>
</dbReference>
<dbReference type="PANTHER" id="PTHR43977">
    <property type="entry name" value="STRUCTURAL MAINTENANCE OF CHROMOSOMES PROTEIN 3"/>
    <property type="match status" value="1"/>
</dbReference>
<evidence type="ECO:0000313" key="9">
    <source>
        <dbReference type="Proteomes" id="UP000178254"/>
    </source>
</evidence>
<dbReference type="GO" id="GO:0007062">
    <property type="term" value="P:sister chromatid cohesion"/>
    <property type="evidence" value="ECO:0007669"/>
    <property type="project" value="InterPro"/>
</dbReference>
<dbReference type="InterPro" id="IPR036277">
    <property type="entry name" value="SMC_hinge_sf"/>
</dbReference>
<dbReference type="GO" id="GO:0005694">
    <property type="term" value="C:chromosome"/>
    <property type="evidence" value="ECO:0007669"/>
    <property type="project" value="InterPro"/>
</dbReference>
<evidence type="ECO:0000256" key="4">
    <source>
        <dbReference type="ARBA" id="ARBA00023054"/>
    </source>
</evidence>
<evidence type="ECO:0000256" key="5">
    <source>
        <dbReference type="ARBA" id="ARBA00023125"/>
    </source>
</evidence>
<dbReference type="Pfam" id="PF02463">
    <property type="entry name" value="SMC_N"/>
    <property type="match status" value="1"/>
</dbReference>
<comment type="subcellular location">
    <subcellularLocation>
        <location evidence="6">Cytoplasm</location>
    </subcellularLocation>
</comment>
<keyword evidence="5 6" id="KW-0238">DNA-binding</keyword>
<dbReference type="GO" id="GO:0007059">
    <property type="term" value="P:chromosome segregation"/>
    <property type="evidence" value="ECO:0007669"/>
    <property type="project" value="UniProtKB-UniRule"/>
</dbReference>
<dbReference type="InterPro" id="IPR027417">
    <property type="entry name" value="P-loop_NTPase"/>
</dbReference>
<dbReference type="InterPro" id="IPR010935">
    <property type="entry name" value="SMC_hinge"/>
</dbReference>
<keyword evidence="2 6" id="KW-0547">Nucleotide-binding</keyword>
<evidence type="ECO:0000313" key="8">
    <source>
        <dbReference type="EMBL" id="OGH93852.1"/>
    </source>
</evidence>
<accession>A0A1F6PCG2</accession>